<dbReference type="InterPro" id="IPR032675">
    <property type="entry name" value="LRR_dom_sf"/>
</dbReference>
<reference evidence="1 2" key="1">
    <citation type="journal article" date="2016" name="Mol. Biol. Evol.">
        <title>Comparative Genomics of Early-Diverging Mushroom-Forming Fungi Provides Insights into the Origins of Lignocellulose Decay Capabilities.</title>
        <authorList>
            <person name="Nagy L.G."/>
            <person name="Riley R."/>
            <person name="Tritt A."/>
            <person name="Adam C."/>
            <person name="Daum C."/>
            <person name="Floudas D."/>
            <person name="Sun H."/>
            <person name="Yadav J.S."/>
            <person name="Pangilinan J."/>
            <person name="Larsson K.H."/>
            <person name="Matsuura K."/>
            <person name="Barry K."/>
            <person name="Labutti K."/>
            <person name="Kuo R."/>
            <person name="Ohm R.A."/>
            <person name="Bhattacharya S.S."/>
            <person name="Shirouzu T."/>
            <person name="Yoshinaga Y."/>
            <person name="Martin F.M."/>
            <person name="Grigoriev I.V."/>
            <person name="Hibbett D.S."/>
        </authorList>
    </citation>
    <scope>NUCLEOTIDE SEQUENCE [LARGE SCALE GENOMIC DNA]</scope>
    <source>
        <strain evidence="1 2">HHB9708</strain>
    </source>
</reference>
<evidence type="ECO:0008006" key="3">
    <source>
        <dbReference type="Google" id="ProtNLM"/>
    </source>
</evidence>
<evidence type="ECO:0000313" key="2">
    <source>
        <dbReference type="Proteomes" id="UP000076722"/>
    </source>
</evidence>
<dbReference type="Proteomes" id="UP000076722">
    <property type="component" value="Unassembled WGS sequence"/>
</dbReference>
<dbReference type="SUPFAM" id="SSF52047">
    <property type="entry name" value="RNI-like"/>
    <property type="match status" value="1"/>
</dbReference>
<accession>A0A164WJ43</accession>
<keyword evidence="2" id="KW-1185">Reference proteome</keyword>
<evidence type="ECO:0000313" key="1">
    <source>
        <dbReference type="EMBL" id="KZS95088.1"/>
    </source>
</evidence>
<dbReference type="AlphaFoldDB" id="A0A164WJ43"/>
<dbReference type="Gene3D" id="3.80.10.10">
    <property type="entry name" value="Ribonuclease Inhibitor"/>
    <property type="match status" value="1"/>
</dbReference>
<protein>
    <recommendedName>
        <fullName evidence="3">F-box domain-containing protein</fullName>
    </recommendedName>
</protein>
<organism evidence="1 2">
    <name type="scientific">Sistotremastrum niveocremeum HHB9708</name>
    <dbReference type="NCBI Taxonomy" id="1314777"/>
    <lineage>
        <taxon>Eukaryota</taxon>
        <taxon>Fungi</taxon>
        <taxon>Dikarya</taxon>
        <taxon>Basidiomycota</taxon>
        <taxon>Agaricomycotina</taxon>
        <taxon>Agaricomycetes</taxon>
        <taxon>Sistotremastrales</taxon>
        <taxon>Sistotremastraceae</taxon>
        <taxon>Sertulicium</taxon>
        <taxon>Sertulicium niveocremeum</taxon>
    </lineage>
</organism>
<gene>
    <name evidence="1" type="ORF">SISNIDRAFT_452404</name>
</gene>
<dbReference type="EMBL" id="KV419402">
    <property type="protein sequence ID" value="KZS95088.1"/>
    <property type="molecule type" value="Genomic_DNA"/>
</dbReference>
<proteinExistence type="predicted"/>
<feature type="non-terminal residue" evidence="1">
    <location>
        <position position="267"/>
    </location>
</feature>
<dbReference type="OrthoDB" id="2447803at2759"/>
<name>A0A164WJ43_9AGAM</name>
<sequence>MCDAVSAELVEMIGGLPKLKDISLSTPLFSSVVVSSLSKLPQLVTLSQNSQNITIAMTPGIDYKVIFPASDFTNLGKLKLDVEMEYLTQWITSGGMLSSLTSLHVALRALEPKEKLRKCFALLAKAWPRIVELTFDMFTHTDTPSGKVCDVSIETFQPLLALSLSLFVFDHPDPLSLSDSDVGKLAVSWPMLRIFSLGKSGLYHENQATLTLSVLHFFAEHIPHLESLSLVLDAAVAPSRELSEEVTFGPQFQALNLGCSPIQEIGS</sequence>
<dbReference type="STRING" id="1314777.A0A164WJ43"/>